<dbReference type="Gene3D" id="3.90.550.10">
    <property type="entry name" value="Spore Coat Polysaccharide Biosynthesis Protein SpsA, Chain A"/>
    <property type="match status" value="1"/>
</dbReference>
<name>A0A2M9BY35_9FLAO</name>
<dbReference type="GO" id="GO:0016758">
    <property type="term" value="F:hexosyltransferase activity"/>
    <property type="evidence" value="ECO:0007669"/>
    <property type="project" value="UniProtKB-ARBA"/>
</dbReference>
<evidence type="ECO:0000313" key="3">
    <source>
        <dbReference type="Proteomes" id="UP000228740"/>
    </source>
</evidence>
<feature type="domain" description="Glycosyltransferase 2-like" evidence="1">
    <location>
        <begin position="3"/>
        <end position="145"/>
    </location>
</feature>
<protein>
    <submittedName>
        <fullName evidence="2">Glycosyltransferase involved in cell wall biosynthesis</fullName>
    </submittedName>
</protein>
<gene>
    <name evidence="2" type="ORF">CLV73_3525</name>
</gene>
<dbReference type="Pfam" id="PF00535">
    <property type="entry name" value="Glycos_transf_2"/>
    <property type="match status" value="1"/>
</dbReference>
<keyword evidence="3" id="KW-1185">Reference proteome</keyword>
<dbReference type="RefSeq" id="WP_100378130.1">
    <property type="nucleotide sequence ID" value="NZ_PGFD01000003.1"/>
</dbReference>
<organism evidence="2 3">
    <name type="scientific">Chryseobacterium geocarposphaerae</name>
    <dbReference type="NCBI Taxonomy" id="1416776"/>
    <lineage>
        <taxon>Bacteria</taxon>
        <taxon>Pseudomonadati</taxon>
        <taxon>Bacteroidota</taxon>
        <taxon>Flavobacteriia</taxon>
        <taxon>Flavobacteriales</taxon>
        <taxon>Weeksellaceae</taxon>
        <taxon>Chryseobacterium group</taxon>
        <taxon>Chryseobacterium</taxon>
    </lineage>
</organism>
<dbReference type="InterPro" id="IPR001173">
    <property type="entry name" value="Glyco_trans_2-like"/>
</dbReference>
<accession>A0A2M9BY35</accession>
<dbReference type="OrthoDB" id="597270at2"/>
<dbReference type="AlphaFoldDB" id="A0A2M9BY35"/>
<proteinExistence type="predicted"/>
<reference evidence="2 3" key="1">
    <citation type="submission" date="2017-11" db="EMBL/GenBank/DDBJ databases">
        <title>Genomic Encyclopedia of Archaeal and Bacterial Type Strains, Phase II (KMG-II): From Individual Species to Whole Genera.</title>
        <authorList>
            <person name="Goeker M."/>
        </authorList>
    </citation>
    <scope>NUCLEOTIDE SEQUENCE [LARGE SCALE GENOMIC DNA]</scope>
    <source>
        <strain evidence="2 3">DSM 27617</strain>
    </source>
</reference>
<dbReference type="PANTHER" id="PTHR22916">
    <property type="entry name" value="GLYCOSYLTRANSFERASE"/>
    <property type="match status" value="1"/>
</dbReference>
<keyword evidence="2" id="KW-0808">Transferase</keyword>
<dbReference type="Proteomes" id="UP000228740">
    <property type="component" value="Unassembled WGS sequence"/>
</dbReference>
<comment type="caution">
    <text evidence="2">The sequence shown here is derived from an EMBL/GenBank/DDBJ whole genome shotgun (WGS) entry which is preliminary data.</text>
</comment>
<evidence type="ECO:0000259" key="1">
    <source>
        <dbReference type="Pfam" id="PF00535"/>
    </source>
</evidence>
<evidence type="ECO:0000313" key="2">
    <source>
        <dbReference type="EMBL" id="PJJ63008.1"/>
    </source>
</evidence>
<dbReference type="InterPro" id="IPR029044">
    <property type="entry name" value="Nucleotide-diphossugar_trans"/>
</dbReference>
<dbReference type="CDD" id="cd00761">
    <property type="entry name" value="Glyco_tranf_GTA_type"/>
    <property type="match status" value="1"/>
</dbReference>
<sequence length="269" mass="30956">MVSVIIPIYNSENTIISALNSVKVQTLGIKEFEIIVINDGSTDNSQSLVEEYIEQNPEMNFQLLNQVNKGVSSARNSGLKIAKGEYIALLDADDEWMPEKTEKQISYFKNTSLNIDFLATKGNDKEILYPYSIGKNNLAEITFRKLLLRNEILAPTVMFKRKVLENTGFFDDNQRHAEDVNYWMRASLKNKMYILNESLVFVGGGKRTFGVSGLSSNLSAMEKGFIKNLKEMYLLKNINSIQYLSLRFFYKAKYLFLLCRQFYYNLNTK</sequence>
<dbReference type="PANTHER" id="PTHR22916:SF3">
    <property type="entry name" value="UDP-GLCNAC:BETAGAL BETA-1,3-N-ACETYLGLUCOSAMINYLTRANSFERASE-LIKE PROTEIN 1"/>
    <property type="match status" value="1"/>
</dbReference>
<dbReference type="SUPFAM" id="SSF53448">
    <property type="entry name" value="Nucleotide-diphospho-sugar transferases"/>
    <property type="match status" value="1"/>
</dbReference>
<dbReference type="EMBL" id="PGFD01000003">
    <property type="protein sequence ID" value="PJJ63008.1"/>
    <property type="molecule type" value="Genomic_DNA"/>
</dbReference>